<organism evidence="1 2">
    <name type="scientific">Portunus trituberculatus</name>
    <name type="common">Swimming crab</name>
    <name type="synonym">Neptunus trituberculatus</name>
    <dbReference type="NCBI Taxonomy" id="210409"/>
    <lineage>
        <taxon>Eukaryota</taxon>
        <taxon>Metazoa</taxon>
        <taxon>Ecdysozoa</taxon>
        <taxon>Arthropoda</taxon>
        <taxon>Crustacea</taxon>
        <taxon>Multicrustacea</taxon>
        <taxon>Malacostraca</taxon>
        <taxon>Eumalacostraca</taxon>
        <taxon>Eucarida</taxon>
        <taxon>Decapoda</taxon>
        <taxon>Pleocyemata</taxon>
        <taxon>Brachyura</taxon>
        <taxon>Eubrachyura</taxon>
        <taxon>Portunoidea</taxon>
        <taxon>Portunidae</taxon>
        <taxon>Portuninae</taxon>
        <taxon>Portunus</taxon>
    </lineage>
</organism>
<dbReference type="AlphaFoldDB" id="A0A5B7E8W8"/>
<evidence type="ECO:0000313" key="1">
    <source>
        <dbReference type="EMBL" id="MPC29807.1"/>
    </source>
</evidence>
<dbReference type="EMBL" id="VSRR010002138">
    <property type="protein sequence ID" value="MPC29807.1"/>
    <property type="molecule type" value="Genomic_DNA"/>
</dbReference>
<evidence type="ECO:0000313" key="2">
    <source>
        <dbReference type="Proteomes" id="UP000324222"/>
    </source>
</evidence>
<comment type="caution">
    <text evidence="1">The sequence shown here is derived from an EMBL/GenBank/DDBJ whole genome shotgun (WGS) entry which is preliminary data.</text>
</comment>
<accession>A0A5B7E8W8</accession>
<keyword evidence="2" id="KW-1185">Reference proteome</keyword>
<proteinExistence type="predicted"/>
<dbReference type="Proteomes" id="UP000324222">
    <property type="component" value="Unassembled WGS sequence"/>
</dbReference>
<reference evidence="1 2" key="1">
    <citation type="submission" date="2019-05" db="EMBL/GenBank/DDBJ databases">
        <title>Another draft genome of Portunus trituberculatus and its Hox gene families provides insights of decapod evolution.</title>
        <authorList>
            <person name="Jeong J.-H."/>
            <person name="Song I."/>
            <person name="Kim S."/>
            <person name="Choi T."/>
            <person name="Kim D."/>
            <person name="Ryu S."/>
            <person name="Kim W."/>
        </authorList>
    </citation>
    <scope>NUCLEOTIDE SEQUENCE [LARGE SCALE GENOMIC DNA]</scope>
    <source>
        <tissue evidence="1">Muscle</tissue>
    </source>
</reference>
<sequence length="151" mass="15884">MEECKESMAVAGVYRGDVRVGTVPEPIGDSELGGESSSRPVVVTSLSALEDGRGDSDTARRLARNTGDAWLGGCGGETSRLFCCPCKSGLGGLRAEMRGAGCGGRLRWFCSDSVLREAKRDSIENESGATVILGGGEDIMKPFLHCHLCVN</sequence>
<name>A0A5B7E8W8_PORTR</name>
<gene>
    <name evidence="1" type="ORF">E2C01_023056</name>
</gene>
<protein>
    <submittedName>
        <fullName evidence="1">Uncharacterized protein</fullName>
    </submittedName>
</protein>